<proteinExistence type="predicted"/>
<accession>A0ABW8UQ72</accession>
<evidence type="ECO:0000313" key="3">
    <source>
        <dbReference type="Proteomes" id="UP001627408"/>
    </source>
</evidence>
<protein>
    <submittedName>
        <fullName evidence="2">DUF4157 domain-containing protein</fullName>
    </submittedName>
</protein>
<evidence type="ECO:0000313" key="2">
    <source>
        <dbReference type="EMBL" id="MFL4468884.1"/>
    </source>
</evidence>
<dbReference type="Proteomes" id="UP001627408">
    <property type="component" value="Unassembled WGS sequence"/>
</dbReference>
<dbReference type="InterPro" id="IPR025295">
    <property type="entry name" value="eCIS_core_dom"/>
</dbReference>
<dbReference type="RefSeq" id="WP_407590629.1">
    <property type="nucleotide sequence ID" value="NZ_JBHDIY010000002.1"/>
</dbReference>
<feature type="domain" description="eCIS core" evidence="1">
    <location>
        <begin position="35"/>
        <end position="107"/>
    </location>
</feature>
<keyword evidence="3" id="KW-1185">Reference proteome</keyword>
<organism evidence="2 3">
    <name type="scientific">Tateyamaria armeniaca</name>
    <dbReference type="NCBI Taxonomy" id="2518930"/>
    <lineage>
        <taxon>Bacteria</taxon>
        <taxon>Pseudomonadati</taxon>
        <taxon>Pseudomonadota</taxon>
        <taxon>Alphaproteobacteria</taxon>
        <taxon>Rhodobacterales</taxon>
        <taxon>Roseobacteraceae</taxon>
        <taxon>Tateyamaria</taxon>
    </lineage>
</organism>
<evidence type="ECO:0000259" key="1">
    <source>
        <dbReference type="Pfam" id="PF13699"/>
    </source>
</evidence>
<sequence length="122" mass="13064">MANDKIKKIVDKVKGKKAKVKPIKTEPEGTKASKLPPDVVEALETEFGADLKKARVHVGGNAGDICKELGAKAFAMGPNIYMAKPGDAKNKELLAHELTHVIQQAGGKKLPKEQKGKVLVSK</sequence>
<name>A0ABW8UQ72_9RHOB</name>
<comment type="caution">
    <text evidence="2">The sequence shown here is derived from an EMBL/GenBank/DDBJ whole genome shotgun (WGS) entry which is preliminary data.</text>
</comment>
<gene>
    <name evidence="2" type="ORF">ACERZ8_02995</name>
</gene>
<reference evidence="2 3" key="1">
    <citation type="submission" date="2024-08" db="EMBL/GenBank/DDBJ databases">
        <title>Tateyamaria sp. nov., isolated from marine algae.</title>
        <authorList>
            <person name="Choi B.J."/>
            <person name="Kim J.M."/>
            <person name="Lee J.K."/>
            <person name="Choi D.G."/>
            <person name="Bayburt H."/>
            <person name="Baek J.H."/>
            <person name="Han D.M."/>
            <person name="Jeon C.O."/>
        </authorList>
    </citation>
    <scope>NUCLEOTIDE SEQUENCE [LARGE SCALE GENOMIC DNA]</scope>
    <source>
        <strain evidence="2 3">KMU-156</strain>
    </source>
</reference>
<dbReference type="EMBL" id="JBHDIY010000002">
    <property type="protein sequence ID" value="MFL4468884.1"/>
    <property type="molecule type" value="Genomic_DNA"/>
</dbReference>
<dbReference type="Pfam" id="PF13699">
    <property type="entry name" value="eCIS_core"/>
    <property type="match status" value="1"/>
</dbReference>